<evidence type="ECO:0000256" key="2">
    <source>
        <dbReference type="ARBA" id="ARBA00022448"/>
    </source>
</evidence>
<dbReference type="InterPro" id="IPR003593">
    <property type="entry name" value="AAA+_ATPase"/>
</dbReference>
<dbReference type="EMBL" id="SNYR01000001">
    <property type="protein sequence ID" value="TDQ66057.1"/>
    <property type="molecule type" value="Genomic_DNA"/>
</dbReference>
<accession>A0A4R6VTQ7</accession>
<gene>
    <name evidence="6" type="ORF">ATL17_0042</name>
</gene>
<dbReference type="InterPro" id="IPR017871">
    <property type="entry name" value="ABC_transporter-like_CS"/>
</dbReference>
<evidence type="ECO:0000256" key="1">
    <source>
        <dbReference type="ARBA" id="ARBA00005417"/>
    </source>
</evidence>
<dbReference type="InterPro" id="IPR032823">
    <property type="entry name" value="BCA_ABC_TP_C"/>
</dbReference>
<dbReference type="PROSITE" id="PS00211">
    <property type="entry name" value="ABC_TRANSPORTER_1"/>
    <property type="match status" value="1"/>
</dbReference>
<comment type="caution">
    <text evidence="6">The sequence shown here is derived from an EMBL/GenBank/DDBJ whole genome shotgun (WGS) entry which is preliminary data.</text>
</comment>
<dbReference type="Proteomes" id="UP000295391">
    <property type="component" value="Unassembled WGS sequence"/>
</dbReference>
<dbReference type="AlphaFoldDB" id="A0A4R6VTQ7"/>
<dbReference type="GO" id="GO:0005886">
    <property type="term" value="C:plasma membrane"/>
    <property type="evidence" value="ECO:0007669"/>
    <property type="project" value="TreeGrafter"/>
</dbReference>
<dbReference type="PANTHER" id="PTHR45772">
    <property type="entry name" value="CONSERVED COMPONENT OF ABC TRANSPORTER FOR NATURAL AMINO ACIDS-RELATED"/>
    <property type="match status" value="1"/>
</dbReference>
<protein>
    <submittedName>
        <fullName evidence="6">Branched-chain amino acid transport system ATP-binding protein</fullName>
    </submittedName>
</protein>
<dbReference type="FunFam" id="3.40.50.300:FF:000421">
    <property type="entry name" value="Branched-chain amino acid ABC transporter ATP-binding protein"/>
    <property type="match status" value="1"/>
</dbReference>
<comment type="similarity">
    <text evidence="1">Belongs to the ABC transporter superfamily.</text>
</comment>
<keyword evidence="7" id="KW-1185">Reference proteome</keyword>
<feature type="domain" description="ABC transporter" evidence="5">
    <location>
        <begin position="2"/>
        <end position="250"/>
    </location>
</feature>
<reference evidence="6 7" key="1">
    <citation type="submission" date="2019-03" db="EMBL/GenBank/DDBJ databases">
        <title>Genomic Encyclopedia of Type Strains, Phase III (KMG-III): the genomes of soil and plant-associated and newly described type strains.</title>
        <authorList>
            <person name="Whitman W."/>
        </authorList>
    </citation>
    <scope>NUCLEOTIDE SEQUENCE [LARGE SCALE GENOMIC DNA]</scope>
    <source>
        <strain evidence="6 7">CGMCC 1.7002</strain>
    </source>
</reference>
<dbReference type="Pfam" id="PF12399">
    <property type="entry name" value="BCA_ABC_TP_C"/>
    <property type="match status" value="1"/>
</dbReference>
<dbReference type="InterPro" id="IPR051120">
    <property type="entry name" value="ABC_AA/LPS_Transport"/>
</dbReference>
<keyword evidence="3" id="KW-0547">Nucleotide-binding</keyword>
<dbReference type="CDD" id="cd03219">
    <property type="entry name" value="ABC_Mj1267_LivG_branched"/>
    <property type="match status" value="1"/>
</dbReference>
<dbReference type="RefSeq" id="WP_133570779.1">
    <property type="nucleotide sequence ID" value="NZ_SNYR01000001.1"/>
</dbReference>
<keyword evidence="4 6" id="KW-0067">ATP-binding</keyword>
<organism evidence="6 7">
    <name type="scientific">Maritalea mobilis</name>
    <dbReference type="NCBI Taxonomy" id="483324"/>
    <lineage>
        <taxon>Bacteria</taxon>
        <taxon>Pseudomonadati</taxon>
        <taxon>Pseudomonadota</taxon>
        <taxon>Alphaproteobacteria</taxon>
        <taxon>Hyphomicrobiales</taxon>
        <taxon>Devosiaceae</taxon>
        <taxon>Maritalea</taxon>
    </lineage>
</organism>
<evidence type="ECO:0000259" key="5">
    <source>
        <dbReference type="PROSITE" id="PS50893"/>
    </source>
</evidence>
<name>A0A4R6VTQ7_9HYPH</name>
<dbReference type="Pfam" id="PF00005">
    <property type="entry name" value="ABC_tran"/>
    <property type="match status" value="1"/>
</dbReference>
<dbReference type="PANTHER" id="PTHR45772:SF9">
    <property type="entry name" value="CONSERVED COMPONENT OF ABC TRANSPORTER FOR NATURAL AMINO ACIDS"/>
    <property type="match status" value="1"/>
</dbReference>
<evidence type="ECO:0000313" key="7">
    <source>
        <dbReference type="Proteomes" id="UP000295391"/>
    </source>
</evidence>
<dbReference type="GO" id="GO:0016887">
    <property type="term" value="F:ATP hydrolysis activity"/>
    <property type="evidence" value="ECO:0007669"/>
    <property type="project" value="InterPro"/>
</dbReference>
<dbReference type="PROSITE" id="PS50893">
    <property type="entry name" value="ABC_TRANSPORTER_2"/>
    <property type="match status" value="1"/>
</dbReference>
<evidence type="ECO:0000256" key="3">
    <source>
        <dbReference type="ARBA" id="ARBA00022741"/>
    </source>
</evidence>
<sequence>MIAFENITMRFGGVAAVDQCSFEIPSGKITGLIGPNGAGKTTAFNVIAGHLQPTSGRILLEGEDITALPAHKRQAKGIARTFQLAHEFHRMTVVENLMVAAKNELGENILNAIFRPGQCKAQEQAAYDRAMETLKFLEIEQLKNQLAGDLSGGQKKLLELGRALMQHPKIILLDEIGAGVNRTLLGKIAEKIIQLNKEHGYTFCLIEHDLDYVSRLCDTVIVMAQGTLLTTGTVDEVRKDERVIEAYFGGGKYQEAV</sequence>
<proteinExistence type="inferred from homology"/>
<dbReference type="OrthoDB" id="7158404at2"/>
<keyword evidence="2" id="KW-0813">Transport</keyword>
<evidence type="ECO:0000313" key="6">
    <source>
        <dbReference type="EMBL" id="TDQ66057.1"/>
    </source>
</evidence>
<dbReference type="GO" id="GO:0005524">
    <property type="term" value="F:ATP binding"/>
    <property type="evidence" value="ECO:0007669"/>
    <property type="project" value="UniProtKB-KW"/>
</dbReference>
<dbReference type="InterPro" id="IPR003439">
    <property type="entry name" value="ABC_transporter-like_ATP-bd"/>
</dbReference>
<dbReference type="InterPro" id="IPR027417">
    <property type="entry name" value="P-loop_NTPase"/>
</dbReference>
<dbReference type="SMART" id="SM00382">
    <property type="entry name" value="AAA"/>
    <property type="match status" value="1"/>
</dbReference>
<dbReference type="Gene3D" id="3.40.50.300">
    <property type="entry name" value="P-loop containing nucleotide triphosphate hydrolases"/>
    <property type="match status" value="1"/>
</dbReference>
<evidence type="ECO:0000256" key="4">
    <source>
        <dbReference type="ARBA" id="ARBA00022840"/>
    </source>
</evidence>
<dbReference type="SUPFAM" id="SSF52540">
    <property type="entry name" value="P-loop containing nucleoside triphosphate hydrolases"/>
    <property type="match status" value="1"/>
</dbReference>